<dbReference type="Pfam" id="PF08238">
    <property type="entry name" value="Sel1"/>
    <property type="match status" value="3"/>
</dbReference>
<proteinExistence type="predicted"/>
<feature type="chain" id="PRO_5047469380" evidence="1">
    <location>
        <begin position="20"/>
        <end position="291"/>
    </location>
</feature>
<dbReference type="PANTHER" id="PTHR43628">
    <property type="entry name" value="ACTIVATOR OF C KINASE PROTEIN 1-RELATED"/>
    <property type="match status" value="1"/>
</dbReference>
<evidence type="ECO:0000313" key="3">
    <source>
        <dbReference type="Proteomes" id="UP000887421"/>
    </source>
</evidence>
<keyword evidence="3" id="KW-1185">Reference proteome</keyword>
<reference evidence="2" key="1">
    <citation type="submission" date="2021-05" db="EMBL/GenBank/DDBJ databases">
        <title>Complete genome sequence of Pseudomonas seleniipraecipitans strain D1-6.</title>
        <authorList>
            <person name="Lafi F."/>
            <person name="Eida A."/>
            <person name="Alam I."/>
            <person name="Hert H."/>
            <person name="Saad M."/>
        </authorList>
    </citation>
    <scope>NUCLEOTIDE SEQUENCE</scope>
    <source>
        <strain evidence="2">D1-6</strain>
    </source>
</reference>
<dbReference type="EMBL" id="CP076114">
    <property type="protein sequence ID" value="UUD65962.1"/>
    <property type="molecule type" value="Genomic_DNA"/>
</dbReference>
<dbReference type="SMART" id="SM00671">
    <property type="entry name" value="SEL1"/>
    <property type="match status" value="3"/>
</dbReference>
<keyword evidence="1" id="KW-0732">Signal</keyword>
<dbReference type="Gene3D" id="1.25.40.10">
    <property type="entry name" value="Tetratricopeptide repeat domain"/>
    <property type="match status" value="1"/>
</dbReference>
<gene>
    <name evidence="2" type="ORF">D16iCDA_10065</name>
</gene>
<sequence>MYKVAVVFLLALLSAACQTQSEKAQTEKWDSFRCLHLRDQVPVTRQSAAYIRDRSESGDGLCTTILGQMYERGLGVTVDLDKARATYLVAAKLDRSAYVQLARLAEEGIGEPVDPAKARRLYEQSGAHENNKLAAVRLAKLLEDGVGGPEDKSGALNLYLKSLDRYNDDAWKGVQRLRDPSTIHDAGKVSRYNALWSRGLKNTLSRHMRHANYKFLKDFKKQPNLAPVKLEFEFSAGSLAPTVTILKGSGSSVFDDAVLTEMNLYRFPDEPILPAEQKTWKVNSEFGRDMW</sequence>
<dbReference type="InterPro" id="IPR006597">
    <property type="entry name" value="Sel1-like"/>
</dbReference>
<dbReference type="InterPro" id="IPR011990">
    <property type="entry name" value="TPR-like_helical_dom_sf"/>
</dbReference>
<feature type="signal peptide" evidence="1">
    <location>
        <begin position="1"/>
        <end position="19"/>
    </location>
</feature>
<dbReference type="PROSITE" id="PS51257">
    <property type="entry name" value="PROKAR_LIPOPROTEIN"/>
    <property type="match status" value="1"/>
</dbReference>
<protein>
    <submittedName>
        <fullName evidence="2">SEL1-like repeat protein</fullName>
    </submittedName>
</protein>
<evidence type="ECO:0000313" key="2">
    <source>
        <dbReference type="EMBL" id="UUD65962.1"/>
    </source>
</evidence>
<accession>A0ABY5JD36</accession>
<evidence type="ECO:0000256" key="1">
    <source>
        <dbReference type="SAM" id="SignalP"/>
    </source>
</evidence>
<name>A0ABY5JD36_9GAMM</name>
<dbReference type="Proteomes" id="UP000887421">
    <property type="component" value="Chromosome"/>
</dbReference>
<dbReference type="InterPro" id="IPR052945">
    <property type="entry name" value="Mitotic_Regulator"/>
</dbReference>
<organism evidence="2 3">
    <name type="scientific">Phytopseudomonas seleniipraecipitans</name>
    <dbReference type="NCBI Taxonomy" id="640205"/>
    <lineage>
        <taxon>Bacteria</taxon>
        <taxon>Pseudomonadati</taxon>
        <taxon>Pseudomonadota</taxon>
        <taxon>Gammaproteobacteria</taxon>
        <taxon>Pseudomonadales</taxon>
        <taxon>Pseudomonadaceae</taxon>
        <taxon>Phytopseudomonas</taxon>
    </lineage>
</organism>
<dbReference type="SUPFAM" id="SSF81901">
    <property type="entry name" value="HCP-like"/>
    <property type="match status" value="1"/>
</dbReference>
<dbReference type="RefSeq" id="WP_070880953.1">
    <property type="nucleotide sequence ID" value="NZ_CP076114.1"/>
</dbReference>
<dbReference type="PANTHER" id="PTHR43628:SF1">
    <property type="entry name" value="CHITIN SYNTHASE REGULATORY FACTOR 2-RELATED"/>
    <property type="match status" value="1"/>
</dbReference>